<dbReference type="InParanoid" id="G4NIY7"/>
<dbReference type="PROSITE" id="PS51679">
    <property type="entry name" value="SAM_MT_C5"/>
    <property type="match status" value="1"/>
</dbReference>
<protein>
    <recommendedName>
        <fullName evidence="1">DNA (cytosine-5-)-methyltransferase</fullName>
        <ecNumber evidence="1">2.1.1.37</ecNumber>
    </recommendedName>
</protein>
<dbReference type="InterPro" id="IPR001525">
    <property type="entry name" value="C5_MeTfrase"/>
</dbReference>
<evidence type="ECO:0000256" key="2">
    <source>
        <dbReference type="ARBA" id="ARBA00022603"/>
    </source>
</evidence>
<dbReference type="RefSeq" id="XP_003720946.1">
    <property type="nucleotide sequence ID" value="XM_003720898.1"/>
</dbReference>
<evidence type="ECO:0000256" key="1">
    <source>
        <dbReference type="ARBA" id="ARBA00011975"/>
    </source>
</evidence>
<dbReference type="GO" id="GO:0003886">
    <property type="term" value="F:DNA (cytosine-5-)-methyltransferase activity"/>
    <property type="evidence" value="ECO:0007669"/>
    <property type="project" value="UniProtKB-EC"/>
</dbReference>
<dbReference type="PANTHER" id="PTHR10629">
    <property type="entry name" value="CYTOSINE-SPECIFIC METHYLTRANSFERASE"/>
    <property type="match status" value="1"/>
</dbReference>
<dbReference type="Gene3D" id="2.130.10.30">
    <property type="entry name" value="Regulator of chromosome condensation 1/beta-lactamase-inhibitor protein II"/>
    <property type="match status" value="1"/>
</dbReference>
<dbReference type="GO" id="GO:0044027">
    <property type="term" value="P:negative regulation of gene expression via chromosomal CpG island methylation"/>
    <property type="evidence" value="ECO:0007669"/>
    <property type="project" value="TreeGrafter"/>
</dbReference>
<evidence type="ECO:0000313" key="7">
    <source>
        <dbReference type="EMBL" id="EHA46203.1"/>
    </source>
</evidence>
<dbReference type="Gene3D" id="3.40.50.150">
    <property type="entry name" value="Vaccinia Virus protein VP39"/>
    <property type="match status" value="1"/>
</dbReference>
<feature type="compositionally biased region" description="Acidic residues" evidence="6">
    <location>
        <begin position="203"/>
        <end position="212"/>
    </location>
</feature>
<dbReference type="PRINTS" id="PR00105">
    <property type="entry name" value="C5METTRFRASE"/>
</dbReference>
<feature type="compositionally biased region" description="Acidic residues" evidence="6">
    <location>
        <begin position="842"/>
        <end position="865"/>
    </location>
</feature>
<dbReference type="AlphaFoldDB" id="G4NIY7"/>
<dbReference type="OrthoDB" id="414133at2759"/>
<evidence type="ECO:0000313" key="8">
    <source>
        <dbReference type="Proteomes" id="UP000009058"/>
    </source>
</evidence>
<gene>
    <name evidence="7" type="ORF">MGG_02795</name>
</gene>
<feature type="compositionally biased region" description="Polar residues" evidence="6">
    <location>
        <begin position="757"/>
        <end position="775"/>
    </location>
</feature>
<dbReference type="EC" id="2.1.1.37" evidence="1"/>
<evidence type="ECO:0000256" key="4">
    <source>
        <dbReference type="ARBA" id="ARBA00022691"/>
    </source>
</evidence>
<comment type="similarity">
    <text evidence="5">Belongs to the class I-like SAM-binding methyltransferase superfamily. C5-methyltransferase family.</text>
</comment>
<dbReference type="HOGENOM" id="CLU_012943_2_0_1"/>
<name>G4NIY7_PYRO7</name>
<sequence>MDASLLPAPASPVTPPIRRLQEAIVCLVSSTTPSESEEQLTLLKPTVVHSFKPFRIKHMAAGSHHSLACTEDGRVLAWGVDAVFVPAGIDNSMAISEDEEHFGWGFSSEYSTGLGTEDTVEKPAVARRGDTTGKMVSFVGCGDVDVDEDENNNEDYENVDRLKRLNREYDERPRRRLVIDDDDVEIISDDEDNDGGLEHIDLTGDDEDDDQGGDGHGFFRNRGLKQHQTRLESYYRNGLNISPGVLVELHQRLQPFNIEFLQVKMIYSQPGDGERRVLVRGIPYARNRSLRAMLEPHGNEVCQIFEVDDNDPSPAHDQALVEIEFAAIKRVRQFAITNTPYPENSCVLTDFNNDKAKAQRMGRLICRWRHTIYYRDAGRRCKEKAHRWRLEHLSETALSTAGHSNLHIKTSDSNTMMYWRGGRTKGGSYFPGNRPPTIDLSDEDDHGNSKKRARGQKYIFGDMFCGAGGASQGARAAGFRLGYAVEHWNHAAATYRHNFPEVNLFEGDIFDFLQRNDLDFVDILHLSPPCQYWSPAKTRPGKNDEINRAALFACGDVVQKLRPRLFTLEQTFGILREMHRPYFNKLVQWFTTLRYSVEWGIVHLQDWGVPQPRRRLVMIGSCPGEVLPALPPASHGKAPGLRPYTTVNDVLASIPHGAQLHDVQRAERLGAAGTPWNGNTILRETLCCGRGKTCHPSGRRLFTERELAGLHGFPHFFEFQGSSVIKQIGNAFPPSAVEHLYKHLLDHLQKVDFVAMNPSSHPSHQTRPSGQNQPVRQDVALAVRPRRRRDDIVVIEDSDNESTSSSIVICGRQESPVDSDNITPQRRSFVLPQYPESMVVDGDGDDNFADSDGDSGSDVTMDGEEAPFVEFLARRQAESGYQ</sequence>
<dbReference type="SUPFAM" id="SSF50985">
    <property type="entry name" value="RCC1/BLIP-II"/>
    <property type="match status" value="1"/>
</dbReference>
<dbReference type="Proteomes" id="UP000009058">
    <property type="component" value="Chromosome 7"/>
</dbReference>
<feature type="region of interest" description="Disordered" evidence="6">
    <location>
        <begin position="756"/>
        <end position="776"/>
    </location>
</feature>
<dbReference type="InterPro" id="IPR009091">
    <property type="entry name" value="RCC1/BLIP-II"/>
</dbReference>
<feature type="region of interest" description="Disordered" evidence="6">
    <location>
        <begin position="841"/>
        <end position="865"/>
    </location>
</feature>
<dbReference type="GeneID" id="2682683"/>
<keyword evidence="3 5" id="KW-0808">Transferase</keyword>
<dbReference type="VEuPathDB" id="FungiDB:MGG_02795"/>
<dbReference type="GO" id="GO:0032259">
    <property type="term" value="P:methylation"/>
    <property type="evidence" value="ECO:0007669"/>
    <property type="project" value="UniProtKB-KW"/>
</dbReference>
<keyword evidence="2 5" id="KW-0489">Methyltransferase</keyword>
<dbReference type="GO" id="GO:0005634">
    <property type="term" value="C:nucleus"/>
    <property type="evidence" value="ECO:0007669"/>
    <property type="project" value="TreeGrafter"/>
</dbReference>
<dbReference type="InterPro" id="IPR029063">
    <property type="entry name" value="SAM-dependent_MTases_sf"/>
</dbReference>
<reference key="2">
    <citation type="submission" date="2011-05" db="EMBL/GenBank/DDBJ databases">
        <title>The Genome Sequence of Magnaporthe oryzae 70-15.</title>
        <authorList>
            <consortium name="The Broad Institute Genome Sequencing Platform"/>
            <person name="Ma L.-J."/>
            <person name="Dead R."/>
            <person name="Young S.K."/>
            <person name="Zeng Q."/>
            <person name="Gargeya S."/>
            <person name="Fitzgerald M."/>
            <person name="Haas B."/>
            <person name="Abouelleil A."/>
            <person name="Alvarado L."/>
            <person name="Arachchi H.M."/>
            <person name="Berlin A."/>
            <person name="Brown A."/>
            <person name="Chapman S.B."/>
            <person name="Chen Z."/>
            <person name="Dunbar C."/>
            <person name="Freedman E."/>
            <person name="Gearin G."/>
            <person name="Gellesch M."/>
            <person name="Goldberg J."/>
            <person name="Griggs A."/>
            <person name="Gujja S."/>
            <person name="Heiman D."/>
            <person name="Howarth C."/>
            <person name="Larson L."/>
            <person name="Lui A."/>
            <person name="MacDonald P.J.P."/>
            <person name="Mehta T."/>
            <person name="Montmayeur A."/>
            <person name="Murphy C."/>
            <person name="Neiman D."/>
            <person name="Pearson M."/>
            <person name="Priest M."/>
            <person name="Roberts A."/>
            <person name="Saif S."/>
            <person name="Shea T."/>
            <person name="Shenoy N."/>
            <person name="Sisk P."/>
            <person name="Stolte C."/>
            <person name="Sykes S."/>
            <person name="Yandava C."/>
            <person name="Wortman J."/>
            <person name="Nusbaum C."/>
            <person name="Birren B."/>
        </authorList>
    </citation>
    <scope>NUCLEOTIDE SEQUENCE</scope>
    <source>
        <strain>70-15</strain>
    </source>
</reference>
<dbReference type="eggNOG" id="ENOG502SB19">
    <property type="taxonomic scope" value="Eukaryota"/>
</dbReference>
<dbReference type="Pfam" id="PF00145">
    <property type="entry name" value="DNA_methylase"/>
    <property type="match status" value="2"/>
</dbReference>
<dbReference type="Pfam" id="PF13540">
    <property type="entry name" value="RCC1_2"/>
    <property type="match status" value="1"/>
</dbReference>
<dbReference type="GO" id="GO:0003677">
    <property type="term" value="F:DNA binding"/>
    <property type="evidence" value="ECO:0007669"/>
    <property type="project" value="TreeGrafter"/>
</dbReference>
<dbReference type="OMA" id="CCYWSPA"/>
<accession>G4NIY7</accession>
<dbReference type="EMBL" id="CM001237">
    <property type="protein sequence ID" value="EHA46203.1"/>
    <property type="molecule type" value="Genomic_DNA"/>
</dbReference>
<dbReference type="SMR" id="G4NIY7"/>
<dbReference type="KEGG" id="mgr:MGG_02795"/>
<keyword evidence="4 5" id="KW-0949">S-adenosyl-L-methionine</keyword>
<feature type="region of interest" description="Disordered" evidence="6">
    <location>
        <begin position="430"/>
        <end position="452"/>
    </location>
</feature>
<dbReference type="InterPro" id="IPR050390">
    <property type="entry name" value="C5-Methyltransferase"/>
</dbReference>
<dbReference type="PANTHER" id="PTHR10629:SF52">
    <property type="entry name" value="DNA (CYTOSINE-5)-METHYLTRANSFERASE 1"/>
    <property type="match status" value="1"/>
</dbReference>
<organism evidence="7 8">
    <name type="scientific">Pyricularia oryzae (strain 70-15 / ATCC MYA-4617 / FGSC 8958)</name>
    <name type="common">Rice blast fungus</name>
    <name type="synonym">Magnaporthe oryzae</name>
    <dbReference type="NCBI Taxonomy" id="242507"/>
    <lineage>
        <taxon>Eukaryota</taxon>
        <taxon>Fungi</taxon>
        <taxon>Dikarya</taxon>
        <taxon>Ascomycota</taxon>
        <taxon>Pezizomycotina</taxon>
        <taxon>Sordariomycetes</taxon>
        <taxon>Sordariomycetidae</taxon>
        <taxon>Magnaporthales</taxon>
        <taxon>Pyriculariaceae</taxon>
        <taxon>Pyricularia</taxon>
    </lineage>
</organism>
<dbReference type="STRING" id="242507.G4NIY7"/>
<keyword evidence="8" id="KW-1185">Reference proteome</keyword>
<proteinExistence type="inferred from homology"/>
<evidence type="ECO:0000256" key="5">
    <source>
        <dbReference type="PROSITE-ProRule" id="PRU01016"/>
    </source>
</evidence>
<dbReference type="Gene3D" id="3.90.120.10">
    <property type="entry name" value="DNA Methylase, subunit A, domain 2"/>
    <property type="match status" value="1"/>
</dbReference>
<feature type="active site" evidence="5">
    <location>
        <position position="530"/>
    </location>
</feature>
<evidence type="ECO:0000256" key="6">
    <source>
        <dbReference type="SAM" id="MobiDB-lite"/>
    </source>
</evidence>
<feature type="region of interest" description="Disordered" evidence="6">
    <location>
        <begin position="187"/>
        <end position="221"/>
    </location>
</feature>
<reference evidence="7 8" key="1">
    <citation type="journal article" date="2005" name="Nature">
        <title>The genome sequence of the rice blast fungus Magnaporthe grisea.</title>
        <authorList>
            <person name="Dean R.A."/>
            <person name="Talbot N.J."/>
            <person name="Ebbole D.J."/>
            <person name="Farman M.L."/>
            <person name="Mitchell T.K."/>
            <person name="Orbach M.J."/>
            <person name="Thon M."/>
            <person name="Kulkarni R."/>
            <person name="Xu J.R."/>
            <person name="Pan H."/>
            <person name="Read N.D."/>
            <person name="Lee Y.H."/>
            <person name="Carbone I."/>
            <person name="Brown D."/>
            <person name="Oh Y.Y."/>
            <person name="Donofrio N."/>
            <person name="Jeong J.S."/>
            <person name="Soanes D.M."/>
            <person name="Djonovic S."/>
            <person name="Kolomiets E."/>
            <person name="Rehmeyer C."/>
            <person name="Li W."/>
            <person name="Harding M."/>
            <person name="Kim S."/>
            <person name="Lebrun M.H."/>
            <person name="Bohnert H."/>
            <person name="Coughlan S."/>
            <person name="Butler J."/>
            <person name="Calvo S."/>
            <person name="Ma L.J."/>
            <person name="Nicol R."/>
            <person name="Purcell S."/>
            <person name="Nusbaum C."/>
            <person name="Galagan J.E."/>
            <person name="Birren B.W."/>
        </authorList>
    </citation>
    <scope>NUCLEOTIDE SEQUENCE [LARGE SCALE GENOMIC DNA]</scope>
    <source>
        <strain evidence="8">70-15 / ATCC MYA-4617 / FGSC 8958</strain>
    </source>
</reference>
<dbReference type="SUPFAM" id="SSF53335">
    <property type="entry name" value="S-adenosyl-L-methionine-dependent methyltransferases"/>
    <property type="match status" value="1"/>
</dbReference>
<evidence type="ECO:0000256" key="3">
    <source>
        <dbReference type="ARBA" id="ARBA00022679"/>
    </source>
</evidence>